<reference evidence="7 8" key="1">
    <citation type="journal article" date="2009" name="Int. J. Syst. Evol. Microbiol.">
        <title>Paenibacillus contaminans sp. nov., isolated from a contaminated laboratory plate.</title>
        <authorList>
            <person name="Chou J.H."/>
            <person name="Lee J.H."/>
            <person name="Lin M.C."/>
            <person name="Chang P.S."/>
            <person name="Arun A.B."/>
            <person name="Young C.C."/>
            <person name="Chen W.M."/>
        </authorList>
    </citation>
    <scope>NUCLEOTIDE SEQUENCE [LARGE SCALE GENOMIC DNA]</scope>
    <source>
        <strain evidence="7 8">CKOBP-6</strain>
    </source>
</reference>
<evidence type="ECO:0000256" key="5">
    <source>
        <dbReference type="ARBA" id="ARBA00022842"/>
    </source>
</evidence>
<dbReference type="PANTHER" id="PTHR43758:SF2">
    <property type="entry name" value="OXIDIZED PURINE NUCLEOSIDE TRIPHOSPHATE HYDROLASE"/>
    <property type="match status" value="1"/>
</dbReference>
<dbReference type="EMBL" id="QMFB01000003">
    <property type="protein sequence ID" value="RAV21959.1"/>
    <property type="molecule type" value="Genomic_DNA"/>
</dbReference>
<dbReference type="SUPFAM" id="SSF55811">
    <property type="entry name" value="Nudix"/>
    <property type="match status" value="1"/>
</dbReference>
<evidence type="ECO:0000256" key="4">
    <source>
        <dbReference type="ARBA" id="ARBA00022801"/>
    </source>
</evidence>
<evidence type="ECO:0000256" key="1">
    <source>
        <dbReference type="ARBA" id="ARBA00001946"/>
    </source>
</evidence>
<proteinExistence type="inferred from homology"/>
<evidence type="ECO:0000256" key="3">
    <source>
        <dbReference type="ARBA" id="ARBA00022723"/>
    </source>
</evidence>
<dbReference type="Gene3D" id="3.90.79.10">
    <property type="entry name" value="Nucleoside Triphosphate Pyrophosphohydrolase"/>
    <property type="match status" value="1"/>
</dbReference>
<keyword evidence="8" id="KW-1185">Reference proteome</keyword>
<keyword evidence="3" id="KW-0479">Metal-binding</keyword>
<dbReference type="InterPro" id="IPR015797">
    <property type="entry name" value="NUDIX_hydrolase-like_dom_sf"/>
</dbReference>
<dbReference type="PROSITE" id="PS51462">
    <property type="entry name" value="NUDIX"/>
    <property type="match status" value="1"/>
</dbReference>
<dbReference type="AlphaFoldDB" id="A0A329MPV8"/>
<dbReference type="Proteomes" id="UP000250369">
    <property type="component" value="Unassembled WGS sequence"/>
</dbReference>
<name>A0A329MPV8_9BACL</name>
<accession>A0A329MPV8</accession>
<evidence type="ECO:0000313" key="7">
    <source>
        <dbReference type="EMBL" id="RAV21959.1"/>
    </source>
</evidence>
<evidence type="ECO:0000313" key="8">
    <source>
        <dbReference type="Proteomes" id="UP000250369"/>
    </source>
</evidence>
<protein>
    <submittedName>
        <fullName evidence="7">NUDIX hydrolase</fullName>
    </submittedName>
</protein>
<dbReference type="Pfam" id="PF00293">
    <property type="entry name" value="NUDIX"/>
    <property type="match status" value="1"/>
</dbReference>
<keyword evidence="5" id="KW-0460">Magnesium</keyword>
<dbReference type="OrthoDB" id="9804563at2"/>
<comment type="caution">
    <text evidence="7">The sequence shown here is derived from an EMBL/GenBank/DDBJ whole genome shotgun (WGS) entry which is preliminary data.</text>
</comment>
<organism evidence="7 8">
    <name type="scientific">Paenibacillus contaminans</name>
    <dbReference type="NCBI Taxonomy" id="450362"/>
    <lineage>
        <taxon>Bacteria</taxon>
        <taxon>Bacillati</taxon>
        <taxon>Bacillota</taxon>
        <taxon>Bacilli</taxon>
        <taxon>Bacillales</taxon>
        <taxon>Paenibacillaceae</taxon>
        <taxon>Paenibacillus</taxon>
    </lineage>
</organism>
<dbReference type="RefSeq" id="WP_113030270.1">
    <property type="nucleotide sequence ID" value="NZ_QMFB01000003.1"/>
</dbReference>
<sequence>MIKLRLMATAVLFNENDLLMMMRSPNRTLSPGMWAGIGGHLEPHEIGDPRAACLREIEEETGLTPSDISELRLQYVLIRLRENEIRQQFVYIGHANRRNVGETDEGELHWIPRDRILDRNIPYVYHELLRHYLTNGPADHVWIATASLVDEAAPSGNVRQPAMIWTPMLDPLV</sequence>
<dbReference type="GO" id="GO:0016818">
    <property type="term" value="F:hydrolase activity, acting on acid anhydrides, in phosphorus-containing anhydrides"/>
    <property type="evidence" value="ECO:0007669"/>
    <property type="project" value="TreeGrafter"/>
</dbReference>
<gene>
    <name evidence="7" type="ORF">DQG23_07920</name>
</gene>
<evidence type="ECO:0000256" key="2">
    <source>
        <dbReference type="ARBA" id="ARBA00005582"/>
    </source>
</evidence>
<dbReference type="GO" id="GO:0046872">
    <property type="term" value="F:metal ion binding"/>
    <property type="evidence" value="ECO:0007669"/>
    <property type="project" value="UniProtKB-KW"/>
</dbReference>
<keyword evidence="4 7" id="KW-0378">Hydrolase</keyword>
<dbReference type="PANTHER" id="PTHR43758">
    <property type="entry name" value="7,8-DIHYDRO-8-OXOGUANINE TRIPHOSPHATASE"/>
    <property type="match status" value="1"/>
</dbReference>
<comment type="cofactor">
    <cofactor evidence="1">
        <name>Mg(2+)</name>
        <dbReference type="ChEBI" id="CHEBI:18420"/>
    </cofactor>
</comment>
<dbReference type="InterPro" id="IPR000086">
    <property type="entry name" value="NUDIX_hydrolase_dom"/>
</dbReference>
<feature type="domain" description="Nudix hydrolase" evidence="6">
    <location>
        <begin position="3"/>
        <end position="133"/>
    </location>
</feature>
<evidence type="ECO:0000259" key="6">
    <source>
        <dbReference type="PROSITE" id="PS51462"/>
    </source>
</evidence>
<dbReference type="GO" id="GO:0005737">
    <property type="term" value="C:cytoplasm"/>
    <property type="evidence" value="ECO:0007669"/>
    <property type="project" value="TreeGrafter"/>
</dbReference>
<comment type="similarity">
    <text evidence="2">Belongs to the Nudix hydrolase family.</text>
</comment>